<accession>A0ABZ0PCT7</accession>
<protein>
    <submittedName>
        <fullName evidence="4">Transporter substrate-binding domain-containing protein</fullName>
    </submittedName>
</protein>
<dbReference type="Gene3D" id="3.40.190.10">
    <property type="entry name" value="Periplasmic binding protein-like II"/>
    <property type="match status" value="2"/>
</dbReference>
<dbReference type="Pfam" id="PF00497">
    <property type="entry name" value="SBP_bac_3"/>
    <property type="match status" value="1"/>
</dbReference>
<feature type="signal peptide" evidence="2">
    <location>
        <begin position="1"/>
        <end position="25"/>
    </location>
</feature>
<proteinExistence type="predicted"/>
<dbReference type="SMART" id="SM00062">
    <property type="entry name" value="PBPb"/>
    <property type="match status" value="1"/>
</dbReference>
<evidence type="ECO:0000256" key="2">
    <source>
        <dbReference type="SAM" id="SignalP"/>
    </source>
</evidence>
<dbReference type="PANTHER" id="PTHR35936">
    <property type="entry name" value="MEMBRANE-BOUND LYTIC MUREIN TRANSGLYCOSYLASE F"/>
    <property type="match status" value="1"/>
</dbReference>
<feature type="domain" description="Solute-binding protein family 3/N-terminal" evidence="3">
    <location>
        <begin position="39"/>
        <end position="257"/>
    </location>
</feature>
<organism evidence="4 5">
    <name type="scientific">Sediminicoccus rosea</name>
    <dbReference type="NCBI Taxonomy" id="1225128"/>
    <lineage>
        <taxon>Bacteria</taxon>
        <taxon>Pseudomonadati</taxon>
        <taxon>Pseudomonadota</taxon>
        <taxon>Alphaproteobacteria</taxon>
        <taxon>Acetobacterales</taxon>
        <taxon>Roseomonadaceae</taxon>
        <taxon>Sediminicoccus</taxon>
    </lineage>
</organism>
<feature type="chain" id="PRO_5045308757" evidence="2">
    <location>
        <begin position="26"/>
        <end position="264"/>
    </location>
</feature>
<dbReference type="Proteomes" id="UP001305521">
    <property type="component" value="Chromosome"/>
</dbReference>
<keyword evidence="1 2" id="KW-0732">Signal</keyword>
<evidence type="ECO:0000259" key="3">
    <source>
        <dbReference type="SMART" id="SM00062"/>
    </source>
</evidence>
<sequence length="264" mass="28658">MLRAPLARRALLAGLPATLAAPARAAPDGSLRRVLDAGVLRLGVQVEGTVAATRGGDGSLRGYLPQLGRRIAEGLGLRAEFIAVPRGDMLGLSQQGRFDLGLGGAIASTWLAMSALLSDPIMRFQLVVLTPREQPVSGMAELRTWRVGILEGRSFAETLREAGVEEERTVIYPSWQASAEALARGAKEAAIVPTYHAREIQRLVPQATTRFTLGEFWHCAILRPGEHDLVRAVNVLLYLLRQEGELPALHRAFFDTDLGGRRTL</sequence>
<dbReference type="EMBL" id="CP137852">
    <property type="protein sequence ID" value="WPB83417.1"/>
    <property type="molecule type" value="Genomic_DNA"/>
</dbReference>
<dbReference type="RefSeq" id="WP_318647393.1">
    <property type="nucleotide sequence ID" value="NZ_CP137852.1"/>
</dbReference>
<reference evidence="4 5" key="1">
    <citation type="submission" date="2023-11" db="EMBL/GenBank/DDBJ databases">
        <title>Arctic aerobic anoxygenic photoheterotroph Sediminicoccus rosea KRV36 adapts its photosynthesis to long days of polar summer.</title>
        <authorList>
            <person name="Tomasch J."/>
            <person name="Kopejtka K."/>
            <person name="Bily T."/>
            <person name="Gardiner A.T."/>
            <person name="Gardian Z."/>
            <person name="Shivaramu S."/>
            <person name="Koblizek M."/>
            <person name="Engelhardt F."/>
            <person name="Kaftan D."/>
        </authorList>
    </citation>
    <scope>NUCLEOTIDE SEQUENCE [LARGE SCALE GENOMIC DNA]</scope>
    <source>
        <strain evidence="4 5">R-30</strain>
    </source>
</reference>
<name>A0ABZ0PCT7_9PROT</name>
<dbReference type="InterPro" id="IPR001638">
    <property type="entry name" value="Solute-binding_3/MltF_N"/>
</dbReference>
<gene>
    <name evidence="4" type="ORF">R9Z33_15045</name>
</gene>
<evidence type="ECO:0000313" key="5">
    <source>
        <dbReference type="Proteomes" id="UP001305521"/>
    </source>
</evidence>
<evidence type="ECO:0000313" key="4">
    <source>
        <dbReference type="EMBL" id="WPB83417.1"/>
    </source>
</evidence>
<evidence type="ECO:0000256" key="1">
    <source>
        <dbReference type="ARBA" id="ARBA00022729"/>
    </source>
</evidence>
<dbReference type="SUPFAM" id="SSF53850">
    <property type="entry name" value="Periplasmic binding protein-like II"/>
    <property type="match status" value="1"/>
</dbReference>
<keyword evidence="5" id="KW-1185">Reference proteome</keyword>
<dbReference type="PANTHER" id="PTHR35936:SF19">
    <property type="entry name" value="AMINO-ACID-BINDING PROTEIN YXEM-RELATED"/>
    <property type="match status" value="1"/>
</dbReference>